<dbReference type="EMBL" id="CP134876">
    <property type="protein sequence ID" value="WNM42101.1"/>
    <property type="molecule type" value="Genomic_DNA"/>
</dbReference>
<dbReference type="RefSeq" id="WP_313723965.1">
    <property type="nucleotide sequence ID" value="NZ_CP134876.1"/>
</dbReference>
<gene>
    <name evidence="2" type="ORF">RMN56_12520</name>
</gene>
<dbReference type="Pfam" id="PF13302">
    <property type="entry name" value="Acetyltransf_3"/>
    <property type="match status" value="1"/>
</dbReference>
<dbReference type="InterPro" id="IPR051908">
    <property type="entry name" value="Ribosomal_N-acetyltransferase"/>
</dbReference>
<dbReference type="PROSITE" id="PS51186">
    <property type="entry name" value="GNAT"/>
    <property type="match status" value="1"/>
</dbReference>
<dbReference type="InterPro" id="IPR016181">
    <property type="entry name" value="Acyl_CoA_acyltransferase"/>
</dbReference>
<feature type="domain" description="N-acetyltransferase" evidence="1">
    <location>
        <begin position="7"/>
        <end position="156"/>
    </location>
</feature>
<sequence>MIETERLRLETLDVAAARAVAAGDRDGRAWHAEFPREDDRDAAAMVLPHSNLTFGCRLIIERISGLAVGTIGFFGPPDNTGTVMVGYGLVPPARGHGLATEALRALVAYGFAQPSVRTITADPLHDNVASHRVLEKAGFLHTYSTKDARWYAIERTDRQHDNQQPC</sequence>
<proteinExistence type="predicted"/>
<dbReference type="PANTHER" id="PTHR43441:SF6">
    <property type="entry name" value="N-ACETYLTRANSFERASE DOMAIN-CONTAINING PROTEIN"/>
    <property type="match status" value="1"/>
</dbReference>
<dbReference type="InterPro" id="IPR000182">
    <property type="entry name" value="GNAT_dom"/>
</dbReference>
<accession>A0ABZ0A3E4</accession>
<evidence type="ECO:0000313" key="3">
    <source>
        <dbReference type="Proteomes" id="UP001303001"/>
    </source>
</evidence>
<evidence type="ECO:0000259" key="1">
    <source>
        <dbReference type="PROSITE" id="PS51186"/>
    </source>
</evidence>
<evidence type="ECO:0000313" key="2">
    <source>
        <dbReference type="EMBL" id="WNM42101.1"/>
    </source>
</evidence>
<dbReference type="PANTHER" id="PTHR43441">
    <property type="entry name" value="RIBOSOMAL-PROTEIN-SERINE ACETYLTRANSFERASE"/>
    <property type="match status" value="1"/>
</dbReference>
<dbReference type="Proteomes" id="UP001303001">
    <property type="component" value="Chromosome"/>
</dbReference>
<keyword evidence="3" id="KW-1185">Reference proteome</keyword>
<organism evidence="2 3">
    <name type="scientific">Micromonospora halotolerans</name>
    <dbReference type="NCBI Taxonomy" id="709879"/>
    <lineage>
        <taxon>Bacteria</taxon>
        <taxon>Bacillati</taxon>
        <taxon>Actinomycetota</taxon>
        <taxon>Actinomycetes</taxon>
        <taxon>Micromonosporales</taxon>
        <taxon>Micromonosporaceae</taxon>
        <taxon>Micromonospora</taxon>
    </lineage>
</organism>
<name>A0ABZ0A3E4_9ACTN</name>
<dbReference type="SUPFAM" id="SSF55729">
    <property type="entry name" value="Acyl-CoA N-acyltransferases (Nat)"/>
    <property type="match status" value="1"/>
</dbReference>
<protein>
    <submittedName>
        <fullName evidence="2">GNAT family N-acetyltransferase</fullName>
    </submittedName>
</protein>
<dbReference type="Gene3D" id="3.40.630.30">
    <property type="match status" value="1"/>
</dbReference>
<reference evidence="2 3" key="1">
    <citation type="submission" date="2023-09" db="EMBL/GenBank/DDBJ databases">
        <title>Micromonospora halotolerans DSM 45598 genome sequence.</title>
        <authorList>
            <person name="Mo P."/>
        </authorList>
    </citation>
    <scope>NUCLEOTIDE SEQUENCE [LARGE SCALE GENOMIC DNA]</scope>
    <source>
        <strain evidence="2 3">DSM 45598</strain>
    </source>
</reference>